<dbReference type="RefSeq" id="XP_041404306.1">
    <property type="nucleotide sequence ID" value="XM_041548372.1"/>
</dbReference>
<dbReference type="GO" id="GO:0003677">
    <property type="term" value="F:DNA binding"/>
    <property type="evidence" value="ECO:0007669"/>
    <property type="project" value="TreeGrafter"/>
</dbReference>
<sequence length="803" mass="92098">MKRTTPVSLKSILSGNPIKKPKLENKNKNKIDGKTRLNKPEPNVVDLESSTLSNATDDEVSLIGVGASSSPSSPPSILSSTVQLNSSRQHIIPEGDNVKCQTMKSFLMKKKPVNEIKKIEPTVISLDDASDDDTNNENSNVIDITKISLQPSKLSTNTSVKRTNLKNLFAAFGKLTPEHQLPRSNGTIKRYNDISKLQQIDAPFPTQQLIEPSSTASASRDIVILNLHRRSKPINIKDDISENHGGFSYSEYESLNRKDNLRNDTNNSKVVSYTIGPNKYSQQWPELMKPTTLKSVLLETKLKQNISKWIDSSISKLKKPTTRNTLLRTYKEEVDEFRNFVIQDDHDSDTDNGGANTNDGTLEEFIPLSILHGEGIGKDTLIYTIAKEKGYQIYEVNTSQNRGRKDILTTLTDYCTTYYVKDKKEAGIVLISDVDVIFKEHDRMFWSALEMLLMKSRKPVILTCTDSEYIPSNLVDICASGDSLFNVKKVSSRSVLEYLTRYCSILELDISKDVLQNIVKDNNNDIRKCLLQLQFWFSSGTKINMSSNKLPSITSDITDIKLMYRLLDINSIDDIILSSTWDKSRIQQEDDNTLMTNDIVMKFIERKDDEEFRLANDYIIDYRIHTQYYNHLPILPFELNVGAELKQMLIQYNNHFLPNNYKFPHKYNKMKKAMISFVETRLKHPINSTYTKIRSTRNSRKIQNIVDMFQGEKNNGQVVDDRVSLDMAYTTKRNICEQINPFVHEIAKHELESREYNNQLYRISVENASPEEHDEIVKRLFEERLTKHLRFSANSDKVVSCWK</sequence>
<feature type="region of interest" description="Disordered" evidence="1">
    <location>
        <begin position="1"/>
        <end position="42"/>
    </location>
</feature>
<dbReference type="GO" id="GO:0005634">
    <property type="term" value="C:nucleus"/>
    <property type="evidence" value="ECO:0007669"/>
    <property type="project" value="TreeGrafter"/>
</dbReference>
<name>A0A8H2VBL3_9SACH</name>
<dbReference type="Proteomes" id="UP000644660">
    <property type="component" value="Unassembled WGS sequence"/>
</dbReference>
<keyword evidence="3" id="KW-1185">Reference proteome</keyword>
<evidence type="ECO:0000313" key="3">
    <source>
        <dbReference type="Proteomes" id="UP000644660"/>
    </source>
</evidence>
<comment type="caution">
    <text evidence="2">The sequence shown here is derived from an EMBL/GenBank/DDBJ whole genome shotgun (WGS) entry which is preliminary data.</text>
</comment>
<reference evidence="2 3" key="1">
    <citation type="submission" date="2020-05" db="EMBL/GenBank/DDBJ databases">
        <authorList>
            <person name="Casaregola S."/>
            <person name="Devillers H."/>
            <person name="Grondin C."/>
        </authorList>
    </citation>
    <scope>NUCLEOTIDE SEQUENCE [LARGE SCALE GENOMIC DNA]</scope>
    <source>
        <strain evidence="2 3">CLIB 1767</strain>
    </source>
</reference>
<dbReference type="Gene3D" id="1.10.8.60">
    <property type="match status" value="1"/>
</dbReference>
<organism evidence="2 3">
    <name type="scientific">Maudiozyma barnettii</name>
    <dbReference type="NCBI Taxonomy" id="61262"/>
    <lineage>
        <taxon>Eukaryota</taxon>
        <taxon>Fungi</taxon>
        <taxon>Dikarya</taxon>
        <taxon>Ascomycota</taxon>
        <taxon>Saccharomycotina</taxon>
        <taxon>Saccharomycetes</taxon>
        <taxon>Saccharomycetales</taxon>
        <taxon>Saccharomycetaceae</taxon>
        <taxon>Maudiozyma</taxon>
    </lineage>
</organism>
<dbReference type="SUPFAM" id="SSF52540">
    <property type="entry name" value="P-loop containing nucleoside triphosphate hydrolases"/>
    <property type="match status" value="1"/>
</dbReference>
<dbReference type="InterPro" id="IPR027417">
    <property type="entry name" value="P-loop_NTPase"/>
</dbReference>
<dbReference type="AlphaFoldDB" id="A0A8H2VBL3"/>
<dbReference type="OrthoDB" id="10064318at2759"/>
<dbReference type="EMBL" id="CAEFZW010000001">
    <property type="protein sequence ID" value="CAB4252268.1"/>
    <property type="molecule type" value="Genomic_DNA"/>
</dbReference>
<dbReference type="PANTHER" id="PTHR23389">
    <property type="entry name" value="CHROMOSOME TRANSMISSION FIDELITY FACTOR 18"/>
    <property type="match status" value="1"/>
</dbReference>
<evidence type="ECO:0000256" key="1">
    <source>
        <dbReference type="SAM" id="MobiDB-lite"/>
    </source>
</evidence>
<protein>
    <submittedName>
        <fullName evidence="2">Similar to Saccharomyces cerevisiae YOR144C ELG1 Subunit of an alternative replication factor C complex important for DNA replication and genome integrity</fullName>
    </submittedName>
</protein>
<feature type="compositionally biased region" description="Basic and acidic residues" evidence="1">
    <location>
        <begin position="21"/>
        <end position="39"/>
    </location>
</feature>
<gene>
    <name evidence="2" type="ORF">KABA2_01S09790</name>
</gene>
<dbReference type="Gene3D" id="3.40.50.300">
    <property type="entry name" value="P-loop containing nucleotide triphosphate hydrolases"/>
    <property type="match status" value="1"/>
</dbReference>
<dbReference type="GeneID" id="64855392"/>
<proteinExistence type="predicted"/>
<dbReference type="PANTHER" id="PTHR23389:SF11">
    <property type="entry name" value="TELOMERE LENGTH REGULATION PROTEIN ELG1"/>
    <property type="match status" value="1"/>
</dbReference>
<evidence type="ECO:0000313" key="2">
    <source>
        <dbReference type="EMBL" id="CAB4252268.1"/>
    </source>
</evidence>
<accession>A0A8H2VBL3</accession>
<feature type="compositionally biased region" description="Polar residues" evidence="1">
    <location>
        <begin position="1"/>
        <end position="14"/>
    </location>
</feature>